<proteinExistence type="predicted"/>
<reference evidence="2" key="1">
    <citation type="submission" date="2022-10" db="EMBL/GenBank/DDBJ databases">
        <title>Puccinia triticina Genome sequencing and assembly.</title>
        <authorList>
            <person name="Li C."/>
        </authorList>
    </citation>
    <scope>NUCLEOTIDE SEQUENCE</scope>
    <source>
        <strain evidence="2">Pt15</strain>
    </source>
</reference>
<evidence type="ECO:0000256" key="1">
    <source>
        <dbReference type="SAM" id="MobiDB-lite"/>
    </source>
</evidence>
<dbReference type="GeneID" id="77813586"/>
<protein>
    <submittedName>
        <fullName evidence="2">Uncharacterized protein</fullName>
    </submittedName>
</protein>
<evidence type="ECO:0000313" key="3">
    <source>
        <dbReference type="Proteomes" id="UP001164743"/>
    </source>
</evidence>
<dbReference type="Proteomes" id="UP001164743">
    <property type="component" value="Chromosome 9A"/>
</dbReference>
<name>A0ABY7CWI7_9BASI</name>
<organism evidence="2 3">
    <name type="scientific">Puccinia triticina</name>
    <dbReference type="NCBI Taxonomy" id="208348"/>
    <lineage>
        <taxon>Eukaryota</taxon>
        <taxon>Fungi</taxon>
        <taxon>Dikarya</taxon>
        <taxon>Basidiomycota</taxon>
        <taxon>Pucciniomycotina</taxon>
        <taxon>Pucciniomycetes</taxon>
        <taxon>Pucciniales</taxon>
        <taxon>Pucciniaceae</taxon>
        <taxon>Puccinia</taxon>
    </lineage>
</organism>
<evidence type="ECO:0000313" key="2">
    <source>
        <dbReference type="EMBL" id="WAQ88352.1"/>
    </source>
</evidence>
<feature type="compositionally biased region" description="Basic and acidic residues" evidence="1">
    <location>
        <begin position="86"/>
        <end position="97"/>
    </location>
</feature>
<gene>
    <name evidence="2" type="ORF">PtA15_9A479</name>
</gene>
<keyword evidence="3" id="KW-1185">Reference proteome</keyword>
<dbReference type="RefSeq" id="XP_053023907.1">
    <property type="nucleotide sequence ID" value="XM_053172691.1"/>
</dbReference>
<dbReference type="EMBL" id="CP110429">
    <property type="protein sequence ID" value="WAQ88352.1"/>
    <property type="molecule type" value="Genomic_DNA"/>
</dbReference>
<feature type="region of interest" description="Disordered" evidence="1">
    <location>
        <begin position="23"/>
        <end position="128"/>
    </location>
</feature>
<accession>A0ABY7CWI7</accession>
<sequence length="174" mass="19659">MPTPTKVSDFNAYEDPLLSWMEQTPPGHFEPLPQSIGSPSGEHAYSMIPNDTNGYEEHSLSWTERTPSGHLPSGERVNSMIGNDDNAYKEPVEKVANPDESSNFILGKNPRSILGKRPRSAPTGELDPPFQALSTFRWRTLAELYNNDKHAVHKKSYWDGFGKFYLKELRKDGH</sequence>